<keyword evidence="1" id="KW-0812">Transmembrane</keyword>
<name>A0A7C5Z8M1_9FIRM</name>
<dbReference type="AlphaFoldDB" id="A0A7C5Z8M1"/>
<proteinExistence type="predicted"/>
<protein>
    <submittedName>
        <fullName evidence="2">Uncharacterized protein</fullName>
    </submittedName>
</protein>
<dbReference type="EMBL" id="DRUZ01000071">
    <property type="protein sequence ID" value="HHS01998.1"/>
    <property type="molecule type" value="Genomic_DNA"/>
</dbReference>
<evidence type="ECO:0000313" key="2">
    <source>
        <dbReference type="EMBL" id="HHS01998.1"/>
    </source>
</evidence>
<comment type="caution">
    <text evidence="2">The sequence shown here is derived from an EMBL/GenBank/DDBJ whole genome shotgun (WGS) entry which is preliminary data.</text>
</comment>
<sequence>MWKFIKAQKGDATLIFMISMMFLSVMLVAVAFFVILLSSETHHINDICQLAIEKTAYILATQGGDTSSDNENVLGDNLIVEERLREELSNLLSSHNMSLTAADISFNGKEVTITGTVNVQTKSPFGTSSEETINFKYKGRFNKNYGM</sequence>
<keyword evidence="1" id="KW-1133">Transmembrane helix</keyword>
<organism evidence="2">
    <name type="scientific">Caldicellulosiruptor owensensis</name>
    <dbReference type="NCBI Taxonomy" id="55205"/>
    <lineage>
        <taxon>Bacteria</taxon>
        <taxon>Bacillati</taxon>
        <taxon>Bacillota</taxon>
        <taxon>Bacillota incertae sedis</taxon>
        <taxon>Caldicellulosiruptorales</taxon>
        <taxon>Caldicellulosiruptoraceae</taxon>
        <taxon>Caldicellulosiruptor</taxon>
    </lineage>
</organism>
<reference evidence="2" key="1">
    <citation type="journal article" date="2020" name="mSystems">
        <title>Genome- and Community-Level Interaction Insights into Carbon Utilization and Element Cycling Functions of Hydrothermarchaeota in Hydrothermal Sediment.</title>
        <authorList>
            <person name="Zhou Z."/>
            <person name="Liu Y."/>
            <person name="Xu W."/>
            <person name="Pan J."/>
            <person name="Luo Z.H."/>
            <person name="Li M."/>
        </authorList>
    </citation>
    <scope>NUCLEOTIDE SEQUENCE [LARGE SCALE GENOMIC DNA]</scope>
    <source>
        <strain evidence="2">SpSt-102</strain>
    </source>
</reference>
<evidence type="ECO:0000256" key="1">
    <source>
        <dbReference type="SAM" id="Phobius"/>
    </source>
</evidence>
<accession>A0A7C5Z8M1</accession>
<gene>
    <name evidence="2" type="ORF">ENL71_05705</name>
</gene>
<feature type="transmembrane region" description="Helical" evidence="1">
    <location>
        <begin position="12"/>
        <end position="37"/>
    </location>
</feature>
<keyword evidence="1" id="KW-0472">Membrane</keyword>